<keyword evidence="3" id="KW-0378">Hydrolase</keyword>
<dbReference type="PANTHER" id="PTHR46124:SF2">
    <property type="entry name" value="D-AMINOACYL-TRNA DEACYLASE"/>
    <property type="match status" value="1"/>
</dbReference>
<sequence length="261" mass="29367">MYLIDTHCHLVSDKLKNSLPEIITRAKQAGVGKIINISYDPETIELAQEQLKISDMLYVTLGIQPHDASTFSIKEAEKIRIPATNNPRVVGVGEIGLDAHYTLSPMDIQIECFEYFLQMALELNLPVVVHVRETHEAVYSRIKPFAEKGLKGVIHCFTGTLDEAKDFLNCGLYLSFSGIVTFKNSQSLQEVAKFVPSDRILIETDSPYLAPVPLRGKTNEPANIHHTCEFIAKLRNTTYDEMAKTTTHNAENLFYRLRSPS</sequence>
<dbReference type="AlphaFoldDB" id="A0A1L4CYP0"/>
<keyword evidence="2 4" id="KW-0479">Metal-binding</keyword>
<dbReference type="GO" id="GO:0046872">
    <property type="term" value="F:metal ion binding"/>
    <property type="evidence" value="ECO:0007669"/>
    <property type="project" value="UniProtKB-KW"/>
</dbReference>
<dbReference type="PROSITE" id="PS01091">
    <property type="entry name" value="TATD_3"/>
    <property type="match status" value="1"/>
</dbReference>
<protein>
    <recommendedName>
        <fullName evidence="7">Hydrolase TatD</fullName>
    </recommendedName>
</protein>
<proteinExistence type="inferred from homology"/>
<dbReference type="InterPro" id="IPR001130">
    <property type="entry name" value="TatD-like"/>
</dbReference>
<dbReference type="Gene3D" id="3.20.20.140">
    <property type="entry name" value="Metal-dependent hydrolases"/>
    <property type="match status" value="1"/>
</dbReference>
<keyword evidence="6" id="KW-1185">Reference proteome</keyword>
<dbReference type="SUPFAM" id="SSF51556">
    <property type="entry name" value="Metallo-dependent hydrolases"/>
    <property type="match status" value="1"/>
</dbReference>
<dbReference type="EMBL" id="CP017834">
    <property type="protein sequence ID" value="APJ03071.1"/>
    <property type="molecule type" value="Genomic_DNA"/>
</dbReference>
<dbReference type="PANTHER" id="PTHR46124">
    <property type="entry name" value="D-AMINOACYL-TRNA DEACYLASE"/>
    <property type="match status" value="1"/>
</dbReference>
<dbReference type="KEGG" id="saqi:AXG55_03755"/>
<dbReference type="GO" id="GO:0016788">
    <property type="term" value="F:hydrolase activity, acting on ester bonds"/>
    <property type="evidence" value="ECO:0007669"/>
    <property type="project" value="InterPro"/>
</dbReference>
<feature type="binding site" evidence="4">
    <location>
        <position position="7"/>
    </location>
    <ligand>
        <name>a divalent metal cation</name>
        <dbReference type="ChEBI" id="CHEBI:60240"/>
        <label>1</label>
    </ligand>
</feature>
<dbReference type="STRING" id="1915309.AXG55_03755"/>
<evidence type="ECO:0000313" key="5">
    <source>
        <dbReference type="EMBL" id="APJ03071.1"/>
    </source>
</evidence>
<dbReference type="Pfam" id="PF01026">
    <property type="entry name" value="TatD_DNase"/>
    <property type="match status" value="1"/>
</dbReference>
<evidence type="ECO:0000256" key="1">
    <source>
        <dbReference type="ARBA" id="ARBA00009275"/>
    </source>
</evidence>
<accession>A0A1L4CYP0</accession>
<dbReference type="InterPro" id="IPR018228">
    <property type="entry name" value="DNase_TatD-rel_CS"/>
</dbReference>
<dbReference type="InterPro" id="IPR015991">
    <property type="entry name" value="TatD/YcfH-like"/>
</dbReference>
<dbReference type="Proteomes" id="UP000184731">
    <property type="component" value="Chromosome"/>
</dbReference>
<evidence type="ECO:0000256" key="4">
    <source>
        <dbReference type="PIRSR" id="PIRSR005902-1"/>
    </source>
</evidence>
<comment type="similarity">
    <text evidence="1">Belongs to the metallo-dependent hydrolases superfamily. TatD-type hydrolase family.</text>
</comment>
<gene>
    <name evidence="5" type="ORF">AXG55_03755</name>
</gene>
<dbReference type="RefSeq" id="WP_148696786.1">
    <property type="nucleotide sequence ID" value="NZ_CP017834.1"/>
</dbReference>
<name>A0A1L4CYP0_9BACT</name>
<dbReference type="PIRSF" id="PIRSF005902">
    <property type="entry name" value="DNase_TatD"/>
    <property type="match status" value="1"/>
</dbReference>
<feature type="binding site" evidence="4">
    <location>
        <position position="9"/>
    </location>
    <ligand>
        <name>a divalent metal cation</name>
        <dbReference type="ChEBI" id="CHEBI:60240"/>
        <label>1</label>
    </ligand>
</feature>
<dbReference type="FunFam" id="3.20.20.140:FF:000005">
    <property type="entry name" value="TatD family hydrolase"/>
    <property type="match status" value="1"/>
</dbReference>
<evidence type="ECO:0000256" key="3">
    <source>
        <dbReference type="ARBA" id="ARBA00022801"/>
    </source>
</evidence>
<reference evidence="5 6" key="1">
    <citation type="submission" date="2016-10" db="EMBL/GenBank/DDBJ databases">
        <title>Silvanigrella aquatica sp. nov., isolated from a freshwater lake located in the Black Forest, Germany, description of Silvanigrellaceae fam. nov., Silvanigrellales ord. nov., reclassification of the order Bdellovibrionales in the class Oligoflexia, reclassification of the families Bacteriovoracaceae and Halobacteriovoraceae in the new order Bacteriovoracales ord. nov., and reclassification of the family Pseudobacteriovoracaceae in the order Oligoflexiales.</title>
        <authorList>
            <person name="Hahn M.W."/>
            <person name="Schmidt J."/>
            <person name="Koll U."/>
            <person name="Rohde M."/>
            <person name="Verbag S."/>
            <person name="Pitt A."/>
            <person name="Nakai R."/>
            <person name="Naganuma T."/>
            <person name="Lang E."/>
        </authorList>
    </citation>
    <scope>NUCLEOTIDE SEQUENCE [LARGE SCALE GENOMIC DNA]</scope>
    <source>
        <strain evidence="5 6">MWH-Nonnen-W8red</strain>
    </source>
</reference>
<feature type="binding site" evidence="4">
    <location>
        <position position="205"/>
    </location>
    <ligand>
        <name>a divalent metal cation</name>
        <dbReference type="ChEBI" id="CHEBI:60240"/>
        <label>1</label>
    </ligand>
</feature>
<organism evidence="5 6">
    <name type="scientific">Silvanigrella aquatica</name>
    <dbReference type="NCBI Taxonomy" id="1915309"/>
    <lineage>
        <taxon>Bacteria</taxon>
        <taxon>Pseudomonadati</taxon>
        <taxon>Bdellovibrionota</taxon>
        <taxon>Oligoflexia</taxon>
        <taxon>Silvanigrellales</taxon>
        <taxon>Silvanigrellaceae</taxon>
        <taxon>Silvanigrella</taxon>
    </lineage>
</organism>
<dbReference type="OrthoDB" id="5290141at2"/>
<evidence type="ECO:0000313" key="6">
    <source>
        <dbReference type="Proteomes" id="UP000184731"/>
    </source>
</evidence>
<feature type="binding site" evidence="4">
    <location>
        <position position="130"/>
    </location>
    <ligand>
        <name>a divalent metal cation</name>
        <dbReference type="ChEBI" id="CHEBI:60240"/>
        <label>2</label>
    </ligand>
</feature>
<dbReference type="NCBIfam" id="TIGR00010">
    <property type="entry name" value="YchF/TatD family DNA exonuclease"/>
    <property type="match status" value="1"/>
</dbReference>
<dbReference type="InterPro" id="IPR032466">
    <property type="entry name" value="Metal_Hydrolase"/>
</dbReference>
<dbReference type="GO" id="GO:0005829">
    <property type="term" value="C:cytosol"/>
    <property type="evidence" value="ECO:0007669"/>
    <property type="project" value="TreeGrafter"/>
</dbReference>
<evidence type="ECO:0000256" key="2">
    <source>
        <dbReference type="ARBA" id="ARBA00022723"/>
    </source>
</evidence>
<feature type="binding site" evidence="4">
    <location>
        <position position="155"/>
    </location>
    <ligand>
        <name>a divalent metal cation</name>
        <dbReference type="ChEBI" id="CHEBI:60240"/>
        <label>2</label>
    </ligand>
</feature>
<dbReference type="CDD" id="cd01310">
    <property type="entry name" value="TatD_DNAse"/>
    <property type="match status" value="1"/>
</dbReference>
<feature type="binding site" evidence="4">
    <location>
        <position position="94"/>
    </location>
    <ligand>
        <name>a divalent metal cation</name>
        <dbReference type="ChEBI" id="CHEBI:60240"/>
        <label>1</label>
    </ligand>
</feature>
<dbReference type="PROSITE" id="PS01090">
    <property type="entry name" value="TATD_2"/>
    <property type="match status" value="1"/>
</dbReference>
<evidence type="ECO:0008006" key="7">
    <source>
        <dbReference type="Google" id="ProtNLM"/>
    </source>
</evidence>
<dbReference type="GO" id="GO:0004536">
    <property type="term" value="F:DNA nuclease activity"/>
    <property type="evidence" value="ECO:0007669"/>
    <property type="project" value="InterPro"/>
</dbReference>